<dbReference type="Proteomes" id="UP001250538">
    <property type="component" value="Unassembled WGS sequence"/>
</dbReference>
<comment type="caution">
    <text evidence="1">The sequence shown here is derived from an EMBL/GenBank/DDBJ whole genome shotgun (WGS) entry which is preliminary data.</text>
</comment>
<dbReference type="EMBL" id="JAVYAA010000004">
    <property type="protein sequence ID" value="MDT8978321.1"/>
    <property type="molecule type" value="Genomic_DNA"/>
</dbReference>
<evidence type="ECO:0008006" key="3">
    <source>
        <dbReference type="Google" id="ProtNLM"/>
    </source>
</evidence>
<keyword evidence="2" id="KW-1185">Reference proteome</keyword>
<evidence type="ECO:0000313" key="2">
    <source>
        <dbReference type="Proteomes" id="UP001250538"/>
    </source>
</evidence>
<sequence length="157" mass="18051">MENVESKGDYRKFLKEPTSFRLDLGDYIPNIQIENVNRVFLYDLIKSNYLIAVFLSTTCSSCEQALEGMQTFCAKNPEINIAAFIHTEPTLFEMLKKYVNNLFPLFYMDKEVMKFELQVKSFPLGLTINGKGQVLESGPVGAEFSFERLKTPLRKLL</sequence>
<name>A0AAJ2JYP1_9BACL</name>
<dbReference type="RefSeq" id="WP_072730570.1">
    <property type="nucleotide sequence ID" value="NZ_JAVYAA010000004.1"/>
</dbReference>
<organism evidence="1 2">
    <name type="scientific">Paenibacillus suaedae</name>
    <dbReference type="NCBI Taxonomy" id="3077233"/>
    <lineage>
        <taxon>Bacteria</taxon>
        <taxon>Bacillati</taxon>
        <taxon>Bacillota</taxon>
        <taxon>Bacilli</taxon>
        <taxon>Bacillales</taxon>
        <taxon>Paenibacillaceae</taxon>
        <taxon>Paenibacillus</taxon>
    </lineage>
</organism>
<reference evidence="2" key="1">
    <citation type="submission" date="2023-09" db="EMBL/GenBank/DDBJ databases">
        <title>Paenibacillus sp. chi10 Genome sequencing and assembly.</title>
        <authorList>
            <person name="Kim I."/>
        </authorList>
    </citation>
    <scope>NUCLEOTIDE SEQUENCE [LARGE SCALE GENOMIC DNA]</scope>
    <source>
        <strain evidence="2">chi10</strain>
    </source>
</reference>
<proteinExistence type="predicted"/>
<gene>
    <name evidence="1" type="ORF">RQP50_19010</name>
</gene>
<evidence type="ECO:0000313" key="1">
    <source>
        <dbReference type="EMBL" id="MDT8978321.1"/>
    </source>
</evidence>
<dbReference type="Gene3D" id="3.40.30.10">
    <property type="entry name" value="Glutaredoxin"/>
    <property type="match status" value="1"/>
</dbReference>
<dbReference type="AlphaFoldDB" id="A0AAJ2JYP1"/>
<protein>
    <recommendedName>
        <fullName evidence="3">Thioredoxin domain-containing protein</fullName>
    </recommendedName>
</protein>
<accession>A0AAJ2JYP1</accession>